<evidence type="ECO:0000256" key="1">
    <source>
        <dbReference type="SAM" id="Phobius"/>
    </source>
</evidence>
<evidence type="ECO:0000313" key="2">
    <source>
        <dbReference type="EMBL" id="QJD77563.1"/>
    </source>
</evidence>
<dbReference type="Proteomes" id="UP000501128">
    <property type="component" value="Chromosome"/>
</dbReference>
<sequence length="477" mass="51719">MIIVIFRKLFVLFFLCFTEVFAQQSDNLIAIELGPTNFSIERPYTISVTVRNSEDRPDIRFPDIPGLLKKGISTSVTSPEADGKVTVSQVITQIYQAKAPGRYVVAPFTVSVGDNVARSEGAVLIVRPTAGASAPGSLSVTAAGPPPAGSAFLQLTSSKSQIYAGEGVALSLSFFIADNYPYALNFTALDRQIQQIANRIRPVNVWEENQNITELKPVAVSIGNRKFRQYRLYQAVFFPVAARPLAIPAVTLQLARPGNVAGAPAYVAFTSKPLTIDVRALPRSGGQVPVGRFQLEERLDRRRVPAGQSARFVFQIVGEGNIATLPAPVTLPDSSGTDIFPPEEQQLINRDGNRITGRKSFSYFIVPHRNGVVSLANRFQWVYFDPQLARYDTLRPGLSLRVGGTPDSTDVAAAVESDELLTGSGKGTNLAAKSIYAGLKTQDSQQQPIDWAGLIRLLASSLIAVMLVGVIFIIVKK</sequence>
<dbReference type="KEGG" id="srho:HH216_03390"/>
<organism evidence="2 3">
    <name type="scientific">Spirosoma rhododendri</name>
    <dbReference type="NCBI Taxonomy" id="2728024"/>
    <lineage>
        <taxon>Bacteria</taxon>
        <taxon>Pseudomonadati</taxon>
        <taxon>Bacteroidota</taxon>
        <taxon>Cytophagia</taxon>
        <taxon>Cytophagales</taxon>
        <taxon>Cytophagaceae</taxon>
        <taxon>Spirosoma</taxon>
    </lineage>
</organism>
<dbReference type="PANTHER" id="PTHR40940:SF2">
    <property type="entry name" value="BATD"/>
    <property type="match status" value="1"/>
</dbReference>
<reference evidence="2 3" key="1">
    <citation type="submission" date="2020-04" db="EMBL/GenBank/DDBJ databases">
        <title>Genome sequencing of novel species.</title>
        <authorList>
            <person name="Heo J."/>
            <person name="Kim S.-J."/>
            <person name="Kim J.-S."/>
            <person name="Hong S.-B."/>
            <person name="Kwon S.-W."/>
        </authorList>
    </citation>
    <scope>NUCLEOTIDE SEQUENCE [LARGE SCALE GENOMIC DNA]</scope>
    <source>
        <strain evidence="2 3">CJU-R4</strain>
    </source>
</reference>
<accession>A0A7L5DK73</accession>
<proteinExistence type="predicted"/>
<feature type="transmembrane region" description="Helical" evidence="1">
    <location>
        <begin position="451"/>
        <end position="475"/>
    </location>
</feature>
<name>A0A7L5DK73_9BACT</name>
<evidence type="ECO:0000313" key="3">
    <source>
        <dbReference type="Proteomes" id="UP000501128"/>
    </source>
</evidence>
<keyword evidence="3" id="KW-1185">Reference proteome</keyword>
<dbReference type="PANTHER" id="PTHR40940">
    <property type="entry name" value="PROTEIN BATD-RELATED"/>
    <property type="match status" value="1"/>
</dbReference>
<keyword evidence="1" id="KW-0472">Membrane</keyword>
<dbReference type="AlphaFoldDB" id="A0A7L5DK73"/>
<dbReference type="EMBL" id="CP051677">
    <property type="protein sequence ID" value="QJD77563.1"/>
    <property type="molecule type" value="Genomic_DNA"/>
</dbReference>
<protein>
    <submittedName>
        <fullName evidence="2">Protein BatD</fullName>
    </submittedName>
</protein>
<dbReference type="InterPro" id="IPR025738">
    <property type="entry name" value="BatD"/>
</dbReference>
<gene>
    <name evidence="2" type="ORF">HH216_03390</name>
</gene>
<keyword evidence="1" id="KW-1133">Transmembrane helix</keyword>
<keyword evidence="1" id="KW-0812">Transmembrane</keyword>